<feature type="non-terminal residue" evidence="1">
    <location>
        <position position="1"/>
    </location>
</feature>
<accession>A0ABW6NTX1</accession>
<dbReference type="Proteomes" id="UP001601521">
    <property type="component" value="Unassembled WGS sequence"/>
</dbReference>
<dbReference type="RefSeq" id="WP_387256205.1">
    <property type="nucleotide sequence ID" value="NZ_JBIALX010000032.1"/>
</dbReference>
<organism evidence="1 2">
    <name type="scientific">Nocardia africana</name>
    <dbReference type="NCBI Taxonomy" id="134964"/>
    <lineage>
        <taxon>Bacteria</taxon>
        <taxon>Bacillati</taxon>
        <taxon>Actinomycetota</taxon>
        <taxon>Actinomycetes</taxon>
        <taxon>Mycobacteriales</taxon>
        <taxon>Nocardiaceae</taxon>
        <taxon>Nocardia</taxon>
    </lineage>
</organism>
<gene>
    <name evidence="1" type="ORF">ACFYTH_34955</name>
</gene>
<name>A0ABW6NTX1_9NOCA</name>
<evidence type="ECO:0000313" key="2">
    <source>
        <dbReference type="Proteomes" id="UP001601521"/>
    </source>
</evidence>
<evidence type="ECO:0000313" key="1">
    <source>
        <dbReference type="EMBL" id="MFF0458578.1"/>
    </source>
</evidence>
<sequence>SVLPGSNTARVTDQMVHFELPRSDQFSRSVDSCSEFRVISVAGTSATPHFCGSFSRAVETTAPYFEKR</sequence>
<comment type="caution">
    <text evidence="1">The sequence shown here is derived from an EMBL/GenBank/DDBJ whole genome shotgun (WGS) entry which is preliminary data.</text>
</comment>
<protein>
    <submittedName>
        <fullName evidence="1">Uncharacterized protein</fullName>
    </submittedName>
</protein>
<reference evidence="1 2" key="1">
    <citation type="submission" date="2024-10" db="EMBL/GenBank/DDBJ databases">
        <title>The Natural Products Discovery Center: Release of the First 8490 Sequenced Strains for Exploring Actinobacteria Biosynthetic Diversity.</title>
        <authorList>
            <person name="Kalkreuter E."/>
            <person name="Kautsar S.A."/>
            <person name="Yang D."/>
            <person name="Bader C.D."/>
            <person name="Teijaro C.N."/>
            <person name="Fluegel L."/>
            <person name="Davis C.M."/>
            <person name="Simpson J.R."/>
            <person name="Lauterbach L."/>
            <person name="Steele A.D."/>
            <person name="Gui C."/>
            <person name="Meng S."/>
            <person name="Li G."/>
            <person name="Viehrig K."/>
            <person name="Ye F."/>
            <person name="Su P."/>
            <person name="Kiefer A.F."/>
            <person name="Nichols A."/>
            <person name="Cepeda A.J."/>
            <person name="Yan W."/>
            <person name="Fan B."/>
            <person name="Jiang Y."/>
            <person name="Adhikari A."/>
            <person name="Zheng C.-J."/>
            <person name="Schuster L."/>
            <person name="Cowan T.M."/>
            <person name="Smanski M.J."/>
            <person name="Chevrette M.G."/>
            <person name="De Carvalho L.P.S."/>
            <person name="Shen B."/>
        </authorList>
    </citation>
    <scope>NUCLEOTIDE SEQUENCE [LARGE SCALE GENOMIC DNA]</scope>
    <source>
        <strain evidence="1 2">NPDC004550</strain>
    </source>
</reference>
<dbReference type="EMBL" id="JBIALX010000032">
    <property type="protein sequence ID" value="MFF0458578.1"/>
    <property type="molecule type" value="Genomic_DNA"/>
</dbReference>
<proteinExistence type="predicted"/>
<keyword evidence="2" id="KW-1185">Reference proteome</keyword>